<dbReference type="GO" id="GO:0005886">
    <property type="term" value="C:plasma membrane"/>
    <property type="evidence" value="ECO:0007669"/>
    <property type="project" value="TreeGrafter"/>
</dbReference>
<name>A7TFY4_VANPO</name>
<evidence type="ECO:0000256" key="4">
    <source>
        <dbReference type="ARBA" id="ARBA00022989"/>
    </source>
</evidence>
<comment type="similarity">
    <text evidence="2 6">Belongs to the CDC50/LEM3 family.</text>
</comment>
<evidence type="ECO:0000256" key="3">
    <source>
        <dbReference type="ARBA" id="ARBA00022692"/>
    </source>
</evidence>
<dbReference type="OrthoDB" id="340608at2759"/>
<evidence type="ECO:0000256" key="2">
    <source>
        <dbReference type="ARBA" id="ARBA00009457"/>
    </source>
</evidence>
<dbReference type="PhylomeDB" id="A7TFY4"/>
<evidence type="ECO:0000313" key="9">
    <source>
        <dbReference type="Proteomes" id="UP000000267"/>
    </source>
</evidence>
<feature type="transmembrane region" description="Helical" evidence="7">
    <location>
        <begin position="341"/>
        <end position="363"/>
    </location>
</feature>
<comment type="subcellular location">
    <subcellularLocation>
        <location evidence="1">Membrane</location>
        <topology evidence="1">Multi-pass membrane protein</topology>
    </subcellularLocation>
</comment>
<gene>
    <name evidence="8" type="ORF">Kpol_1028p14</name>
</gene>
<evidence type="ECO:0000256" key="1">
    <source>
        <dbReference type="ARBA" id="ARBA00004141"/>
    </source>
</evidence>
<dbReference type="GO" id="GO:0005802">
    <property type="term" value="C:trans-Golgi network"/>
    <property type="evidence" value="ECO:0007669"/>
    <property type="project" value="EnsemblFungi"/>
</dbReference>
<evidence type="ECO:0000256" key="5">
    <source>
        <dbReference type="ARBA" id="ARBA00023136"/>
    </source>
</evidence>
<sequence length="399" mass="45678">MILQSFKEKWFNRTINNDNEPNKIRSRRPLNTSFRQQRLKAWHLILSPQSVLPLLILISCMFAPIGIGLLVSSTSVQAISIDYTECDSLIVDSNYVEIPESYISYNFKKAMITKPQWRLISEANSEDLVCQLQFEIPNTIKESTYIYYKLTNFYQNHREYVDSVDLDQLKGKALSPSSLRDKCDPLRKLDGKAVYPCGLIANSIFNDTYSHQLTGFNGTENFLLTNNHTAWSTDKHRYKKTSYNASQIVPPPNWYKKFPNGYTDDNIPDLQNWEEFKIWMRPAGLPTFHKLILKNDTAVIPQGQYVANIGLNYPVKSFGGTKSFVLTTNSIVGAKNNSLGILYLVVAGISVVFALIFLVKVIAQPTKVENISYLDYHKAKISHPEEEEPPIDRNFREIL</sequence>
<reference evidence="8 9" key="1">
    <citation type="journal article" date="2007" name="Proc. Natl. Acad. Sci. U.S.A.">
        <title>Independent sorting-out of thousands of duplicated gene pairs in two yeast species descended from a whole-genome duplication.</title>
        <authorList>
            <person name="Scannell D.R."/>
            <person name="Frank A.C."/>
            <person name="Conant G.C."/>
            <person name="Byrne K.P."/>
            <person name="Woolfit M."/>
            <person name="Wolfe K.H."/>
        </authorList>
    </citation>
    <scope>NUCLEOTIDE SEQUENCE [LARGE SCALE GENOMIC DNA]</scope>
    <source>
        <strain evidence="9">ATCC 22028 / DSM 70294 / BCRC 21397 / CBS 2163 / NBRC 10782 / NRRL Y-8283 / UCD 57-17</strain>
    </source>
</reference>
<dbReference type="KEGG" id="vpo:Kpol_1028p14"/>
<accession>A7TFY4</accession>
<dbReference type="FunCoup" id="A7TFY4">
    <property type="interactions" value="462"/>
</dbReference>
<keyword evidence="9" id="KW-1185">Reference proteome</keyword>
<dbReference type="GeneID" id="5547050"/>
<keyword evidence="4 7" id="KW-1133">Transmembrane helix</keyword>
<evidence type="ECO:0008006" key="10">
    <source>
        <dbReference type="Google" id="ProtNLM"/>
    </source>
</evidence>
<dbReference type="Proteomes" id="UP000000267">
    <property type="component" value="Unassembled WGS sequence"/>
</dbReference>
<evidence type="ECO:0000256" key="7">
    <source>
        <dbReference type="SAM" id="Phobius"/>
    </source>
</evidence>
<feature type="transmembrane region" description="Helical" evidence="7">
    <location>
        <begin position="51"/>
        <end position="71"/>
    </location>
</feature>
<organism evidence="9">
    <name type="scientific">Vanderwaltozyma polyspora (strain ATCC 22028 / DSM 70294 / BCRC 21397 / CBS 2163 / NBRC 10782 / NRRL Y-8283 / UCD 57-17)</name>
    <name type="common">Kluyveromyces polysporus</name>
    <dbReference type="NCBI Taxonomy" id="436907"/>
    <lineage>
        <taxon>Eukaryota</taxon>
        <taxon>Fungi</taxon>
        <taxon>Dikarya</taxon>
        <taxon>Ascomycota</taxon>
        <taxon>Saccharomycotina</taxon>
        <taxon>Saccharomycetes</taxon>
        <taxon>Saccharomycetales</taxon>
        <taxon>Saccharomycetaceae</taxon>
        <taxon>Vanderwaltozyma</taxon>
    </lineage>
</organism>
<proteinExistence type="inferred from homology"/>
<dbReference type="STRING" id="436907.A7TFY4"/>
<dbReference type="Pfam" id="PF03381">
    <property type="entry name" value="CDC50"/>
    <property type="match status" value="1"/>
</dbReference>
<protein>
    <recommendedName>
        <fullName evidence="10">Cell division control protein 50</fullName>
    </recommendedName>
</protein>
<dbReference type="eggNOG" id="KOG2952">
    <property type="taxonomic scope" value="Eukaryota"/>
</dbReference>
<dbReference type="PANTHER" id="PTHR10926">
    <property type="entry name" value="CELL CYCLE CONTROL PROTEIN 50"/>
    <property type="match status" value="1"/>
</dbReference>
<dbReference type="EMBL" id="DS480385">
    <property type="protein sequence ID" value="EDO18741.1"/>
    <property type="molecule type" value="Genomic_DNA"/>
</dbReference>
<dbReference type="HOGENOM" id="CLU_025025_0_1_1"/>
<dbReference type="InterPro" id="IPR005045">
    <property type="entry name" value="CDC50/LEM3_fam"/>
</dbReference>
<dbReference type="PIRSF" id="PIRSF015840">
    <property type="entry name" value="DUF284_TM_euk"/>
    <property type="match status" value="1"/>
</dbReference>
<dbReference type="OMA" id="IPWSMFN"/>
<dbReference type="GO" id="GO:1990531">
    <property type="term" value="C:phospholipid-translocating ATPase complex"/>
    <property type="evidence" value="ECO:0007669"/>
    <property type="project" value="EnsemblFungi"/>
</dbReference>
<dbReference type="RefSeq" id="XP_001646599.1">
    <property type="nucleotide sequence ID" value="XM_001646549.1"/>
</dbReference>
<dbReference type="GO" id="GO:0005783">
    <property type="term" value="C:endoplasmic reticulum"/>
    <property type="evidence" value="ECO:0007669"/>
    <property type="project" value="TreeGrafter"/>
</dbReference>
<evidence type="ECO:0000313" key="8">
    <source>
        <dbReference type="EMBL" id="EDO18741.1"/>
    </source>
</evidence>
<dbReference type="PANTHER" id="PTHR10926:SF0">
    <property type="entry name" value="CDC50, ISOFORM A"/>
    <property type="match status" value="1"/>
</dbReference>
<dbReference type="InParanoid" id="A7TFY4"/>
<evidence type="ECO:0000256" key="6">
    <source>
        <dbReference type="PIRNR" id="PIRNR015840"/>
    </source>
</evidence>
<dbReference type="AlphaFoldDB" id="A7TFY4"/>
<keyword evidence="5 6" id="KW-0472">Membrane</keyword>
<dbReference type="GO" id="GO:0045332">
    <property type="term" value="P:phospholipid translocation"/>
    <property type="evidence" value="ECO:0007669"/>
    <property type="project" value="UniProtKB-UniRule"/>
</dbReference>
<keyword evidence="3 7" id="KW-0812">Transmembrane</keyword>